<keyword evidence="5" id="KW-1185">Reference proteome</keyword>
<dbReference type="Proteomes" id="UP000094893">
    <property type="component" value="Unassembled WGS sequence"/>
</dbReference>
<sequence>MKKSLSNMVFVLLLATPFMALGSFVHAVTPLHNQLAQGSLPHPIVHGEYQAVRVMGKTAAHLESAGWLQLHPDKLKVRTWSL</sequence>
<keyword evidence="1" id="KW-0732">Signal</keyword>
<dbReference type="EMBL" id="LWRY01000111">
    <property type="protein sequence ID" value="OCX72390.1"/>
    <property type="molecule type" value="Genomic_DNA"/>
</dbReference>
<reference evidence="3 4" key="1">
    <citation type="journal article" date="2016" name="Int. J. Mol. Sci.">
        <title>Comparative genomics of the extreme acidophile Acidithiobacillus thiooxidans reveals intraspecific divergence and niche adaptation.</title>
        <authorList>
            <person name="Zhang X."/>
            <person name="Feng X."/>
            <person name="Tao J."/>
            <person name="Ma L."/>
            <person name="Xiao Y."/>
            <person name="Liang Y."/>
            <person name="Liu X."/>
            <person name="Yin H."/>
        </authorList>
    </citation>
    <scope>NUCLEOTIDE SEQUENCE [LARGE SCALE GENOMIC DNA]</scope>
    <source>
        <strain evidence="3 4">A02</strain>
        <strain evidence="2">DXS-W</strain>
    </source>
</reference>
<evidence type="ECO:0000313" key="3">
    <source>
        <dbReference type="EMBL" id="OCX75971.1"/>
    </source>
</evidence>
<dbReference type="AlphaFoldDB" id="A0A1C2IJ35"/>
<dbReference type="EMBL" id="LWSA01000031">
    <property type="protein sequence ID" value="OCX75971.1"/>
    <property type="molecule type" value="Genomic_DNA"/>
</dbReference>
<protein>
    <submittedName>
        <fullName evidence="3">Uncharacterized protein</fullName>
    </submittedName>
</protein>
<evidence type="ECO:0000313" key="2">
    <source>
        <dbReference type="EMBL" id="OCX72390.1"/>
    </source>
</evidence>
<feature type="signal peptide" evidence="1">
    <location>
        <begin position="1"/>
        <end position="27"/>
    </location>
</feature>
<accession>A0A1C2IJ35</accession>
<dbReference type="RefSeq" id="WP_010640041.1">
    <property type="nucleotide sequence ID" value="NZ_JAAOMO010000159.1"/>
</dbReference>
<name>A0A1C2IJ35_ACITH</name>
<organism evidence="3 4">
    <name type="scientific">Acidithiobacillus thiooxidans</name>
    <name type="common">Thiobacillus thiooxidans</name>
    <dbReference type="NCBI Taxonomy" id="930"/>
    <lineage>
        <taxon>Bacteria</taxon>
        <taxon>Pseudomonadati</taxon>
        <taxon>Pseudomonadota</taxon>
        <taxon>Acidithiobacillia</taxon>
        <taxon>Acidithiobacillales</taxon>
        <taxon>Acidithiobacillaceae</taxon>
        <taxon>Acidithiobacillus</taxon>
    </lineage>
</organism>
<proteinExistence type="predicted"/>
<feature type="chain" id="PRO_5010466998" evidence="1">
    <location>
        <begin position="28"/>
        <end position="82"/>
    </location>
</feature>
<dbReference type="Proteomes" id="UP000095008">
    <property type="component" value="Unassembled WGS sequence"/>
</dbReference>
<evidence type="ECO:0000313" key="4">
    <source>
        <dbReference type="Proteomes" id="UP000094893"/>
    </source>
</evidence>
<comment type="caution">
    <text evidence="3">The sequence shown here is derived from an EMBL/GenBank/DDBJ whole genome shotgun (WGS) entry which is preliminary data.</text>
</comment>
<gene>
    <name evidence="2" type="ORF">A6M23_10080</name>
    <name evidence="3" type="ORF">A6P07_03570</name>
</gene>
<evidence type="ECO:0000313" key="5">
    <source>
        <dbReference type="Proteomes" id="UP000095008"/>
    </source>
</evidence>
<evidence type="ECO:0000256" key="1">
    <source>
        <dbReference type="SAM" id="SignalP"/>
    </source>
</evidence>